<protein>
    <submittedName>
        <fullName evidence="1">DUF2656 domain-containing protein</fullName>
    </submittedName>
</protein>
<dbReference type="KEGG" id="bsen:DP114_06120"/>
<accession>A0A856M9X8</accession>
<dbReference type="Pfam" id="PF10847">
    <property type="entry name" value="DUF2656"/>
    <property type="match status" value="1"/>
</dbReference>
<dbReference type="AlphaFoldDB" id="A0A856M9X8"/>
<gene>
    <name evidence="1" type="ORF">DP114_06120</name>
</gene>
<organism evidence="1 2">
    <name type="scientific">Brasilonema sennae CENA114</name>
    <dbReference type="NCBI Taxonomy" id="415709"/>
    <lineage>
        <taxon>Bacteria</taxon>
        <taxon>Bacillati</taxon>
        <taxon>Cyanobacteriota</taxon>
        <taxon>Cyanophyceae</taxon>
        <taxon>Nostocales</taxon>
        <taxon>Scytonemataceae</taxon>
        <taxon>Brasilonema</taxon>
        <taxon>Bromeliae group (in: Brasilonema)</taxon>
    </lineage>
</organism>
<evidence type="ECO:0000313" key="2">
    <source>
        <dbReference type="Proteomes" id="UP000503129"/>
    </source>
</evidence>
<name>A0A856M9X8_9CYAN</name>
<sequence>MSDVPQQRMLLSHNFSVSDNSVPELDREQFATVFIEGFGEEKNIKCQTVDNPHWIVEILFKSDELSPQQVGKQCAQILAQKRQSQQSAEQAIPQILVLGGMKTTPPTSTSPGSLQPGQWGVDVVETASAEEFLQAIAWDATIAQKPVDSVFKVELKQS</sequence>
<keyword evidence="2" id="KW-1185">Reference proteome</keyword>
<evidence type="ECO:0000313" key="1">
    <source>
        <dbReference type="EMBL" id="QDL07532.1"/>
    </source>
</evidence>
<dbReference type="InterPro" id="IPR020325">
    <property type="entry name" value="Uncharacterised_16.1kDa"/>
</dbReference>
<dbReference type="Proteomes" id="UP000503129">
    <property type="component" value="Chromosome"/>
</dbReference>
<proteinExistence type="predicted"/>
<dbReference type="EMBL" id="CP030118">
    <property type="protein sequence ID" value="QDL07532.1"/>
    <property type="molecule type" value="Genomic_DNA"/>
</dbReference>
<reference evidence="1 2" key="1">
    <citation type="submission" date="2018-06" db="EMBL/GenBank/DDBJ databases">
        <title>Comparative genomics of Brasilonema spp. strains.</title>
        <authorList>
            <person name="Alvarenga D.O."/>
            <person name="Fiore M.F."/>
            <person name="Varani A.M."/>
        </authorList>
    </citation>
    <scope>NUCLEOTIDE SEQUENCE [LARGE SCALE GENOMIC DNA]</scope>
    <source>
        <strain evidence="1 2">CENA114</strain>
    </source>
</reference>